<protein>
    <submittedName>
        <fullName evidence="2">Uncharacterized protein</fullName>
    </submittedName>
</protein>
<evidence type="ECO:0000313" key="2">
    <source>
        <dbReference type="EMBL" id="GBL81378.1"/>
    </source>
</evidence>
<proteinExistence type="predicted"/>
<sequence length="178" mass="20062">MTLRHRSIGGFLSRRQGRRELSLRQNTGLKMHNPNDKNIEMVDSSSNTDVPMENTNLSDPHIIPFDSENGMKMELWLQYFNETCRQHNKNEGWKTQLCPLRQPQFTCDLPITNNSVTQCIGKSVSSSQVTNGKENIANDRQNPSTEASGPVHWQLLVSGHISTVPDPSNLVHSPTSRP</sequence>
<reference evidence="2 3" key="1">
    <citation type="journal article" date="2019" name="Sci. Rep.">
        <title>Orb-weaving spider Araneus ventricosus genome elucidates the spidroin gene catalogue.</title>
        <authorList>
            <person name="Kono N."/>
            <person name="Nakamura H."/>
            <person name="Ohtoshi R."/>
            <person name="Moran D.A.P."/>
            <person name="Shinohara A."/>
            <person name="Yoshida Y."/>
            <person name="Fujiwara M."/>
            <person name="Mori M."/>
            <person name="Tomita M."/>
            <person name="Arakawa K."/>
        </authorList>
    </citation>
    <scope>NUCLEOTIDE SEQUENCE [LARGE SCALE GENOMIC DNA]</scope>
</reference>
<gene>
    <name evidence="2" type="ORF">AVEN_143677_1</name>
</gene>
<keyword evidence="3" id="KW-1185">Reference proteome</keyword>
<organism evidence="2 3">
    <name type="scientific">Araneus ventricosus</name>
    <name type="common">Orbweaver spider</name>
    <name type="synonym">Epeira ventricosa</name>
    <dbReference type="NCBI Taxonomy" id="182803"/>
    <lineage>
        <taxon>Eukaryota</taxon>
        <taxon>Metazoa</taxon>
        <taxon>Ecdysozoa</taxon>
        <taxon>Arthropoda</taxon>
        <taxon>Chelicerata</taxon>
        <taxon>Arachnida</taxon>
        <taxon>Araneae</taxon>
        <taxon>Araneomorphae</taxon>
        <taxon>Entelegynae</taxon>
        <taxon>Araneoidea</taxon>
        <taxon>Araneidae</taxon>
        <taxon>Araneus</taxon>
    </lineage>
</organism>
<evidence type="ECO:0000256" key="1">
    <source>
        <dbReference type="SAM" id="MobiDB-lite"/>
    </source>
</evidence>
<accession>A0A4Y2ANL0</accession>
<dbReference type="AlphaFoldDB" id="A0A4Y2ANL0"/>
<dbReference type="EMBL" id="BGPR01000025">
    <property type="protein sequence ID" value="GBL81378.1"/>
    <property type="molecule type" value="Genomic_DNA"/>
</dbReference>
<dbReference type="Proteomes" id="UP000499080">
    <property type="component" value="Unassembled WGS sequence"/>
</dbReference>
<evidence type="ECO:0000313" key="3">
    <source>
        <dbReference type="Proteomes" id="UP000499080"/>
    </source>
</evidence>
<feature type="region of interest" description="Disordered" evidence="1">
    <location>
        <begin position="125"/>
        <end position="148"/>
    </location>
</feature>
<comment type="caution">
    <text evidence="2">The sequence shown here is derived from an EMBL/GenBank/DDBJ whole genome shotgun (WGS) entry which is preliminary data.</text>
</comment>
<name>A0A4Y2ANL0_ARAVE</name>
<feature type="compositionally biased region" description="Polar residues" evidence="1">
    <location>
        <begin position="125"/>
        <end position="147"/>
    </location>
</feature>